<name>A0A9Q0WA21_SALPP</name>
<dbReference type="EMBL" id="JAPFFK010000005">
    <property type="protein sequence ID" value="KAJ6763456.1"/>
    <property type="molecule type" value="Genomic_DNA"/>
</dbReference>
<gene>
    <name evidence="2" type="ORF">OIU79_024077</name>
</gene>
<evidence type="ECO:0000313" key="3">
    <source>
        <dbReference type="Proteomes" id="UP001151532"/>
    </source>
</evidence>
<dbReference type="Pfam" id="PF04601">
    <property type="entry name" value="DUF569"/>
    <property type="match status" value="1"/>
</dbReference>
<evidence type="ECO:0000259" key="1">
    <source>
        <dbReference type="Pfam" id="PF04601"/>
    </source>
</evidence>
<evidence type="ECO:0000313" key="2">
    <source>
        <dbReference type="EMBL" id="KAJ6763456.1"/>
    </source>
</evidence>
<keyword evidence="3" id="KW-1185">Reference proteome</keyword>
<dbReference type="InterPro" id="IPR007679">
    <property type="entry name" value="DUF569"/>
</dbReference>
<reference evidence="2" key="2">
    <citation type="journal article" date="2023" name="Int. J. Mol. Sci.">
        <title>De Novo Assembly and Annotation of 11 Diverse Shrub Willow (Salix) Genomes Reveals Novel Gene Organization in Sex-Linked Regions.</title>
        <authorList>
            <person name="Hyden B."/>
            <person name="Feng K."/>
            <person name="Yates T.B."/>
            <person name="Jawdy S."/>
            <person name="Cereghino C."/>
            <person name="Smart L.B."/>
            <person name="Muchero W."/>
        </authorList>
    </citation>
    <scope>NUCLEOTIDE SEQUENCE</scope>
    <source>
        <tissue evidence="2">Shoot tip</tissue>
    </source>
</reference>
<accession>A0A9Q0WA21</accession>
<sequence length="219" mass="25313">MEFFNQARAVRLKSLHDRYLAADEDGETVRQSRDGSSGGARWTVEIIPGNNHHIRLKSCYGKYLTASEEPFLLGMAGRKVIQDMPESVNDAAIDWEPRTEGFLVKLKTRRGKFLRANGRMPPWNNSVTHGIPHRNVTQDWLLWEVEVMDILKTNSQDYISPASSSFGVAAVWCFTVFEYRLPVGRQFFMRWTFYCKRGMDFNYFPVNLFICALYLHSSV</sequence>
<dbReference type="FunFam" id="2.80.10.50:FF:000067">
    <property type="entry name" value="BnaC05g19630D protein"/>
    <property type="match status" value="1"/>
</dbReference>
<dbReference type="PANTHER" id="PTHR31205">
    <property type="entry name" value="ACTIN CROSS-LINKING PROTEIN (DUF569)"/>
    <property type="match status" value="1"/>
</dbReference>
<proteinExistence type="predicted"/>
<comment type="caution">
    <text evidence="2">The sequence shown here is derived from an EMBL/GenBank/DDBJ whole genome shotgun (WGS) entry which is preliminary data.</text>
</comment>
<dbReference type="Proteomes" id="UP001151532">
    <property type="component" value="Chromosome 13"/>
</dbReference>
<dbReference type="CDD" id="cd23340">
    <property type="entry name" value="beta-trefoil_FSCN_ACP-like"/>
    <property type="match status" value="1"/>
</dbReference>
<organism evidence="2 3">
    <name type="scientific">Salix purpurea</name>
    <name type="common">Purple osier willow</name>
    <dbReference type="NCBI Taxonomy" id="77065"/>
    <lineage>
        <taxon>Eukaryota</taxon>
        <taxon>Viridiplantae</taxon>
        <taxon>Streptophyta</taxon>
        <taxon>Embryophyta</taxon>
        <taxon>Tracheophyta</taxon>
        <taxon>Spermatophyta</taxon>
        <taxon>Magnoliopsida</taxon>
        <taxon>eudicotyledons</taxon>
        <taxon>Gunneridae</taxon>
        <taxon>Pentapetalae</taxon>
        <taxon>rosids</taxon>
        <taxon>fabids</taxon>
        <taxon>Malpighiales</taxon>
        <taxon>Salicaceae</taxon>
        <taxon>Saliceae</taxon>
        <taxon>Salix</taxon>
    </lineage>
</organism>
<dbReference type="InterPro" id="IPR008999">
    <property type="entry name" value="Actin-crosslinking"/>
</dbReference>
<reference evidence="2" key="1">
    <citation type="submission" date="2022-11" db="EMBL/GenBank/DDBJ databases">
        <authorList>
            <person name="Hyden B.L."/>
            <person name="Feng K."/>
            <person name="Yates T."/>
            <person name="Jawdy S."/>
            <person name="Smart L.B."/>
            <person name="Muchero W."/>
        </authorList>
    </citation>
    <scope>NUCLEOTIDE SEQUENCE</scope>
    <source>
        <tissue evidence="2">Shoot tip</tissue>
    </source>
</reference>
<dbReference type="SUPFAM" id="SSF50405">
    <property type="entry name" value="Actin-crosslinking proteins"/>
    <property type="match status" value="1"/>
</dbReference>
<dbReference type="AlphaFoldDB" id="A0A9Q0WA21"/>
<feature type="domain" description="DUF569" evidence="1">
    <location>
        <begin position="1"/>
        <end position="143"/>
    </location>
</feature>
<dbReference type="OrthoDB" id="842428at2759"/>
<dbReference type="PANTHER" id="PTHR31205:SF69">
    <property type="entry name" value="ACTIN CROSS-LINKING PROTEIN (DUF569)"/>
    <property type="match status" value="1"/>
</dbReference>
<protein>
    <submittedName>
        <fullName evidence="2">CROSS-LINKING PROTEIN putative (DUF569)-RELATED</fullName>
    </submittedName>
</protein>
<dbReference type="Gene3D" id="2.80.10.50">
    <property type="match status" value="1"/>
</dbReference>